<dbReference type="SMART" id="SM00490">
    <property type="entry name" value="HELICc"/>
    <property type="match status" value="1"/>
</dbReference>
<feature type="compositionally biased region" description="Polar residues" evidence="7">
    <location>
        <begin position="329"/>
        <end position="340"/>
    </location>
</feature>
<dbReference type="CDD" id="cd17917">
    <property type="entry name" value="DEXHc_RHA-like"/>
    <property type="match status" value="1"/>
</dbReference>
<evidence type="ECO:0000256" key="6">
    <source>
        <dbReference type="ARBA" id="ARBA00060772"/>
    </source>
</evidence>
<dbReference type="EMBL" id="KV425889">
    <property type="protein sequence ID" value="KZW02192.1"/>
    <property type="molecule type" value="Genomic_DNA"/>
</dbReference>
<keyword evidence="5" id="KW-0694">RNA-binding</keyword>
<evidence type="ECO:0000256" key="2">
    <source>
        <dbReference type="ARBA" id="ARBA00022801"/>
    </source>
</evidence>
<accession>A0A165PHN6</accession>
<reference evidence="10 11" key="1">
    <citation type="journal article" date="2016" name="Mol. Biol. Evol.">
        <title>Comparative Genomics of Early-Diverging Mushroom-Forming Fungi Provides Insights into the Origins of Lignocellulose Decay Capabilities.</title>
        <authorList>
            <person name="Nagy L.G."/>
            <person name="Riley R."/>
            <person name="Tritt A."/>
            <person name="Adam C."/>
            <person name="Daum C."/>
            <person name="Floudas D."/>
            <person name="Sun H."/>
            <person name="Yadav J.S."/>
            <person name="Pangilinan J."/>
            <person name="Larsson K.H."/>
            <person name="Matsuura K."/>
            <person name="Barry K."/>
            <person name="Labutti K."/>
            <person name="Kuo R."/>
            <person name="Ohm R.A."/>
            <person name="Bhattacharya S.S."/>
            <person name="Shirouzu T."/>
            <person name="Yoshinaga Y."/>
            <person name="Martin F.M."/>
            <person name="Grigoriev I.V."/>
            <person name="Hibbett D.S."/>
        </authorList>
    </citation>
    <scope>NUCLEOTIDE SEQUENCE [LARGE SCALE GENOMIC DNA]</scope>
    <source>
        <strain evidence="10 11">HHB12029</strain>
    </source>
</reference>
<proteinExistence type="inferred from homology"/>
<dbReference type="OrthoDB" id="28053at2759"/>
<evidence type="ECO:0000256" key="7">
    <source>
        <dbReference type="SAM" id="MobiDB-lite"/>
    </source>
</evidence>
<dbReference type="GO" id="GO:0003723">
    <property type="term" value="F:RNA binding"/>
    <property type="evidence" value="ECO:0007669"/>
    <property type="project" value="UniProtKB-KW"/>
</dbReference>
<dbReference type="InterPro" id="IPR014001">
    <property type="entry name" value="Helicase_ATP-bd"/>
</dbReference>
<keyword evidence="3" id="KW-0347">Helicase</keyword>
<dbReference type="GO" id="GO:0004386">
    <property type="term" value="F:helicase activity"/>
    <property type="evidence" value="ECO:0007669"/>
    <property type="project" value="UniProtKB-KW"/>
</dbReference>
<feature type="region of interest" description="Disordered" evidence="7">
    <location>
        <begin position="1257"/>
        <end position="1334"/>
    </location>
</feature>
<dbReference type="FunFam" id="3.40.50.300:FF:001714">
    <property type="entry name" value="ATP-dependent DEAD/H RNA helicase, putative"/>
    <property type="match status" value="1"/>
</dbReference>
<dbReference type="PANTHER" id="PTHR18934">
    <property type="entry name" value="ATP-DEPENDENT RNA HELICASE"/>
    <property type="match status" value="1"/>
</dbReference>
<name>A0A165PHN6_EXIGL</name>
<dbReference type="GO" id="GO:0005524">
    <property type="term" value="F:ATP binding"/>
    <property type="evidence" value="ECO:0007669"/>
    <property type="project" value="UniProtKB-KW"/>
</dbReference>
<dbReference type="InterPro" id="IPR027417">
    <property type="entry name" value="P-loop_NTPase"/>
</dbReference>
<keyword evidence="1" id="KW-0547">Nucleotide-binding</keyword>
<dbReference type="Gene3D" id="1.20.120.1080">
    <property type="match status" value="1"/>
</dbReference>
<evidence type="ECO:0000313" key="11">
    <source>
        <dbReference type="Proteomes" id="UP000077266"/>
    </source>
</evidence>
<feature type="region of interest" description="Disordered" evidence="7">
    <location>
        <begin position="30"/>
        <end position="84"/>
    </location>
</feature>
<evidence type="ECO:0000256" key="5">
    <source>
        <dbReference type="ARBA" id="ARBA00022884"/>
    </source>
</evidence>
<keyword evidence="2 10" id="KW-0378">Hydrolase</keyword>
<dbReference type="STRING" id="1314781.A0A165PHN6"/>
<dbReference type="InterPro" id="IPR007502">
    <property type="entry name" value="Helicase-assoc_dom"/>
</dbReference>
<protein>
    <submittedName>
        <fullName evidence="10">p-loop containing nucleoside triphosphate hydrolase protein</fullName>
    </submittedName>
</protein>
<gene>
    <name evidence="10" type="ORF">EXIGLDRAFT_665537</name>
</gene>
<dbReference type="PROSITE" id="PS51192">
    <property type="entry name" value="HELICASE_ATP_BIND_1"/>
    <property type="match status" value="1"/>
</dbReference>
<evidence type="ECO:0000256" key="1">
    <source>
        <dbReference type="ARBA" id="ARBA00022741"/>
    </source>
</evidence>
<dbReference type="Pfam" id="PF21010">
    <property type="entry name" value="HA2_C"/>
    <property type="match status" value="1"/>
</dbReference>
<organism evidence="10 11">
    <name type="scientific">Exidia glandulosa HHB12029</name>
    <dbReference type="NCBI Taxonomy" id="1314781"/>
    <lineage>
        <taxon>Eukaryota</taxon>
        <taxon>Fungi</taxon>
        <taxon>Dikarya</taxon>
        <taxon>Basidiomycota</taxon>
        <taxon>Agaricomycotina</taxon>
        <taxon>Agaricomycetes</taxon>
        <taxon>Auriculariales</taxon>
        <taxon>Exidiaceae</taxon>
        <taxon>Exidia</taxon>
    </lineage>
</organism>
<dbReference type="Proteomes" id="UP000077266">
    <property type="component" value="Unassembled WGS sequence"/>
</dbReference>
<dbReference type="PROSITE" id="PS51194">
    <property type="entry name" value="HELICASE_CTER"/>
    <property type="match status" value="1"/>
</dbReference>
<dbReference type="InterPro" id="IPR011545">
    <property type="entry name" value="DEAD/DEAH_box_helicase_dom"/>
</dbReference>
<evidence type="ECO:0000313" key="10">
    <source>
        <dbReference type="EMBL" id="KZW02192.1"/>
    </source>
</evidence>
<feature type="domain" description="Helicase ATP-binding" evidence="8">
    <location>
        <begin position="392"/>
        <end position="573"/>
    </location>
</feature>
<sequence>MPIAAVAVLGQKRCLSELGRLLHTSARLSAKSALKTTPPRDHHFANTMDSKRGKKPAARKQQQHQHQHAPKSRPKPAVRGPPVVEGPVLNEEGILAAHGLDRSAVPKAFFGSGKELIRTHCKAVSRVLPPYESTKIIIDGTTYFRATIRFDDITAHGDAVTRRESERLALVDLLCHLEVRGELAKTTAQETVDVITFDDGSVVDYDIAKQFMDYYCVRFGFQPPAIAFEGKNRSWDASLSVGGRRIGLGTGANKRVAMCNAYLDVTKYLYSCDNALWAAFKEAARTGKDLGLAPKVNLILSDDLGESMRDLNRFLHNSELYRKRPGATASDSSQQSTPASLQRRWQPDAQFLADKSARLKAEREEYKKKPSLEKIRNQRESLPVFTQAAELLQTIEANEVTICMAATGSGKTTQIPQIILDDWIAKDKGTKCNILCTQPRRLAAISVAERVASERGEPCGKSVGYQVRFENKQPEMHGCITFCTTGIFLRRMQSSLVDPQSQRNASMDDVTHIVVDEAHERDVDTDLTLMVLRRLLVDRRARGIPLKVILMSATIDPTMFQEYFATQAGKPAPLISIPGRSFPVQKHFLDEYLGELREFSGPSHWVWRDDFVTKFLNREIGMGKWGSAPPLSRAGSSYRSISSAQSSPRLAGVDPDVAQKRDDDVEIPYALIALTIARVLAKSSDGHVLVFMPGWEEIMSVQRILEDAARPLPGLDIRDKSKYEVLILHSSVPVAEQNRVFEPPSPGVRRVILATNVAETSVTIPDVVYVVDSGRVKELRFEPERHMSSLISAWVGGSNLNQRAGRAGRHRPGDYYGVLTKERADKLNPYQTVEMLRTDLSNVVMHVKALNFSDLEVEDVLAQTIEPPDPDRVELAMSHLKMVGALDAEKNLTALGRVLLQLPIEAQVGRLLLFGAFFRCLDRALTLAAILTNRDPFLSPALQKKEAQARKQSWATQEFKSDPLTVLRAFETWHTYHSRGEWNAANQFAFDNFLSKPTLLVIQKIKTHLLQNLYTTGIIDVAMGRTDAAAPMPHGMRRSEQVVPTQLNQNGDSMPLLALLITVASQPKFAVRTGSRMWRTQREKGALVHPASVNGFTSRDSRDEESWRPEIIAYNEKRQNLTMGQDKPQMYLMTTTRIDPLIYTLFGAFEVKPGEGNLECDEWVPIGGYVPYLQEVGRLKYLMESCFLRVYDGIVQGRLKRQQQSYGSHMARRDEEEHEWDEEDDVKRGPLADKEINELGIFSRELVRVLDRFNEDRVASSAPGSRRGSRPSTPSGSGPGDSSFGRGGDRLQVPSRSGYSTPRGVGGLRDRGSRPGTPSRLSRPPSPMENRLRF</sequence>
<comment type="similarity">
    <text evidence="6">Belongs to the DExH box helicase family.</text>
</comment>
<feature type="domain" description="Helicase C-terminal" evidence="9">
    <location>
        <begin position="675"/>
        <end position="851"/>
    </location>
</feature>
<feature type="region of interest" description="Disordered" evidence="7">
    <location>
        <begin position="1203"/>
        <end position="1226"/>
    </location>
</feature>
<dbReference type="GO" id="GO:0016787">
    <property type="term" value="F:hydrolase activity"/>
    <property type="evidence" value="ECO:0007669"/>
    <property type="project" value="UniProtKB-KW"/>
</dbReference>
<dbReference type="Gene3D" id="3.40.50.300">
    <property type="entry name" value="P-loop containing nucleotide triphosphate hydrolases"/>
    <property type="match status" value="2"/>
</dbReference>
<keyword evidence="4" id="KW-0067">ATP-binding</keyword>
<evidence type="ECO:0000259" key="8">
    <source>
        <dbReference type="PROSITE" id="PS51192"/>
    </source>
</evidence>
<feature type="region of interest" description="Disordered" evidence="7">
    <location>
        <begin position="325"/>
        <end position="344"/>
    </location>
</feature>
<dbReference type="FunFam" id="3.40.50.300:FF:000526">
    <property type="entry name" value="DExH-box ATP-dependent RNA helicase DExH3"/>
    <property type="match status" value="1"/>
</dbReference>
<dbReference type="InterPro" id="IPR048333">
    <property type="entry name" value="HA2_WH"/>
</dbReference>
<dbReference type="Pfam" id="PF00270">
    <property type="entry name" value="DEAD"/>
    <property type="match status" value="1"/>
</dbReference>
<dbReference type="PANTHER" id="PTHR18934:SF203">
    <property type="entry name" value="ATP-DEPENDENT RNA HELICASE A"/>
    <property type="match status" value="1"/>
</dbReference>
<dbReference type="SMART" id="SM00847">
    <property type="entry name" value="HA2"/>
    <property type="match status" value="1"/>
</dbReference>
<dbReference type="Pfam" id="PF04408">
    <property type="entry name" value="WHD_HA2"/>
    <property type="match status" value="1"/>
</dbReference>
<keyword evidence="11" id="KW-1185">Reference proteome</keyword>
<dbReference type="SUPFAM" id="SSF52540">
    <property type="entry name" value="P-loop containing nucleoside triphosphate hydrolases"/>
    <property type="match status" value="1"/>
</dbReference>
<evidence type="ECO:0000256" key="3">
    <source>
        <dbReference type="ARBA" id="ARBA00022806"/>
    </source>
</evidence>
<dbReference type="SMART" id="SM00487">
    <property type="entry name" value="DEXDc"/>
    <property type="match status" value="1"/>
</dbReference>
<evidence type="ECO:0000256" key="4">
    <source>
        <dbReference type="ARBA" id="ARBA00022840"/>
    </source>
</evidence>
<dbReference type="CDD" id="cd18791">
    <property type="entry name" value="SF2_C_RHA"/>
    <property type="match status" value="1"/>
</dbReference>
<dbReference type="InParanoid" id="A0A165PHN6"/>
<dbReference type="Pfam" id="PF00271">
    <property type="entry name" value="Helicase_C"/>
    <property type="match status" value="1"/>
</dbReference>
<evidence type="ECO:0000259" key="9">
    <source>
        <dbReference type="PROSITE" id="PS51194"/>
    </source>
</evidence>
<dbReference type="FunFam" id="1.20.120.1080:FF:000002">
    <property type="entry name" value="Putative ATP-dependent RNA helicase DHX36"/>
    <property type="match status" value="1"/>
</dbReference>
<dbReference type="InterPro" id="IPR001650">
    <property type="entry name" value="Helicase_C-like"/>
</dbReference>
<feature type="compositionally biased region" description="Low complexity" evidence="7">
    <location>
        <begin position="1260"/>
        <end position="1284"/>
    </location>
</feature>
<feature type="compositionally biased region" description="Basic residues" evidence="7">
    <location>
        <begin position="52"/>
        <end position="76"/>
    </location>
</feature>